<dbReference type="Pfam" id="PF01966">
    <property type="entry name" value="HD"/>
    <property type="match status" value="1"/>
</dbReference>
<dbReference type="RefSeq" id="WP_151617633.1">
    <property type="nucleotide sequence ID" value="NZ_WBXO01000001.1"/>
</dbReference>
<dbReference type="InterPro" id="IPR003607">
    <property type="entry name" value="HD/PDEase_dom"/>
</dbReference>
<dbReference type="NCBIfam" id="TIGR00277">
    <property type="entry name" value="HDIG"/>
    <property type="match status" value="1"/>
</dbReference>
<proteinExistence type="predicted"/>
<sequence>MKTAFSKIIYRGRQVYWALKSNIKPEEVIWAKNLLNPNEYAIFTQLSRADRRHSLDVAWLCANSTHLLSNEERTLLLKSALLHDMGKRHYPLQLWHRIVYVLLQNHPWWLKALKEKSSLGKALWVMAQHSNLGAEEAAQLNWSPDLVALIRHHHDRQVVLSEPLDKLIGILQSADEKS</sequence>
<dbReference type="SUPFAM" id="SSF109604">
    <property type="entry name" value="HD-domain/PDEase-like"/>
    <property type="match status" value="1"/>
</dbReference>
<keyword evidence="3" id="KW-1185">Reference proteome</keyword>
<organism evidence="2 3">
    <name type="scientific">Heliorestis acidaminivorans</name>
    <dbReference type="NCBI Taxonomy" id="553427"/>
    <lineage>
        <taxon>Bacteria</taxon>
        <taxon>Bacillati</taxon>
        <taxon>Bacillota</taxon>
        <taxon>Clostridia</taxon>
        <taxon>Eubacteriales</taxon>
        <taxon>Heliobacteriaceae</taxon>
        <taxon>Heliorestis</taxon>
    </lineage>
</organism>
<evidence type="ECO:0000259" key="1">
    <source>
        <dbReference type="Pfam" id="PF01966"/>
    </source>
</evidence>
<evidence type="ECO:0000313" key="2">
    <source>
        <dbReference type="EMBL" id="KAB2954187.1"/>
    </source>
</evidence>
<evidence type="ECO:0000313" key="3">
    <source>
        <dbReference type="Proteomes" id="UP000468766"/>
    </source>
</evidence>
<feature type="domain" description="HD" evidence="1">
    <location>
        <begin position="52"/>
        <end position="175"/>
    </location>
</feature>
<comment type="caution">
    <text evidence="2">The sequence shown here is derived from an EMBL/GenBank/DDBJ whole genome shotgun (WGS) entry which is preliminary data.</text>
</comment>
<dbReference type="InterPro" id="IPR006675">
    <property type="entry name" value="HDIG_dom"/>
</dbReference>
<dbReference type="Proteomes" id="UP000468766">
    <property type="component" value="Unassembled WGS sequence"/>
</dbReference>
<gene>
    <name evidence="2" type="ORF">F9B85_00335</name>
</gene>
<reference evidence="2 3" key="1">
    <citation type="submission" date="2019-10" db="EMBL/GenBank/DDBJ databases">
        <title>Whole-genome sequence of the extremophile Heliorestis acidaminivorans DSM 24790.</title>
        <authorList>
            <person name="Kyndt J.A."/>
            <person name="Meyer T.E."/>
        </authorList>
    </citation>
    <scope>NUCLEOTIDE SEQUENCE [LARGE SCALE GENOMIC DNA]</scope>
    <source>
        <strain evidence="2 3">DSM 24790</strain>
    </source>
</reference>
<accession>A0A6I0F5S9</accession>
<dbReference type="CDD" id="cd00077">
    <property type="entry name" value="HDc"/>
    <property type="match status" value="1"/>
</dbReference>
<name>A0A6I0F5S9_9FIRM</name>
<dbReference type="OrthoDB" id="68032at2"/>
<protein>
    <submittedName>
        <fullName evidence="2">HD domain-containing protein</fullName>
    </submittedName>
</protein>
<dbReference type="EMBL" id="WBXO01000001">
    <property type="protein sequence ID" value="KAB2954187.1"/>
    <property type="molecule type" value="Genomic_DNA"/>
</dbReference>
<dbReference type="InterPro" id="IPR006674">
    <property type="entry name" value="HD_domain"/>
</dbReference>
<dbReference type="AlphaFoldDB" id="A0A6I0F5S9"/>
<dbReference type="Gene3D" id="1.10.3210.10">
    <property type="entry name" value="Hypothetical protein af1432"/>
    <property type="match status" value="1"/>
</dbReference>